<feature type="compositionally biased region" description="Basic and acidic residues" evidence="1">
    <location>
        <begin position="857"/>
        <end position="870"/>
    </location>
</feature>
<dbReference type="GO" id="GO:0004300">
    <property type="term" value="F:enoyl-CoA hydratase activity"/>
    <property type="evidence" value="ECO:0007669"/>
    <property type="project" value="TreeGrafter"/>
</dbReference>
<keyword evidence="4" id="KW-1185">Reference proteome</keyword>
<dbReference type="SUPFAM" id="SSF52058">
    <property type="entry name" value="L domain-like"/>
    <property type="match status" value="1"/>
</dbReference>
<proteinExistence type="predicted"/>
<comment type="caution">
    <text evidence="3">The sequence shown here is derived from an EMBL/GenBank/DDBJ whole genome shotgun (WGS) entry which is preliminary data.</text>
</comment>
<feature type="region of interest" description="Disordered" evidence="1">
    <location>
        <begin position="839"/>
        <end position="881"/>
    </location>
</feature>
<dbReference type="InterPro" id="IPR032675">
    <property type="entry name" value="LRR_dom_sf"/>
</dbReference>
<dbReference type="PANTHER" id="PTHR13078">
    <property type="entry name" value="PEROXISOMAL MULTIFUNCTIONAL ENZYME TYPE 2-RELATED"/>
    <property type="match status" value="1"/>
</dbReference>
<accession>A0AAJ0BWD7</accession>
<feature type="domain" description="CAP-Gly" evidence="2">
    <location>
        <begin position="318"/>
        <end position="364"/>
    </location>
</feature>
<dbReference type="PROSITE" id="PS50245">
    <property type="entry name" value="CAP_GLY_2"/>
    <property type="match status" value="1"/>
</dbReference>
<dbReference type="Gene3D" id="3.10.129.10">
    <property type="entry name" value="Hotdog Thioesterase"/>
    <property type="match status" value="2"/>
</dbReference>
<gene>
    <name evidence="3" type="ORF">QBC33DRAFT_580236</name>
</gene>
<reference evidence="3" key="1">
    <citation type="submission" date="2023-06" db="EMBL/GenBank/DDBJ databases">
        <title>Genome-scale phylogeny and comparative genomics of the fungal order Sordariales.</title>
        <authorList>
            <consortium name="Lawrence Berkeley National Laboratory"/>
            <person name="Hensen N."/>
            <person name="Bonometti L."/>
            <person name="Westerberg I."/>
            <person name="Brannstrom I.O."/>
            <person name="Guillou S."/>
            <person name="Cros-Aarteil S."/>
            <person name="Calhoun S."/>
            <person name="Haridas S."/>
            <person name="Kuo A."/>
            <person name="Mondo S."/>
            <person name="Pangilinan J."/>
            <person name="Riley R."/>
            <person name="Labutti K."/>
            <person name="Andreopoulos B."/>
            <person name="Lipzen A."/>
            <person name="Chen C."/>
            <person name="Yanf M."/>
            <person name="Daum C."/>
            <person name="Ng V."/>
            <person name="Clum A."/>
            <person name="Steindorff A."/>
            <person name="Ohm R."/>
            <person name="Martin F."/>
            <person name="Silar P."/>
            <person name="Natvig D."/>
            <person name="Lalanne C."/>
            <person name="Gautier V."/>
            <person name="Ament-Velasquez S.L."/>
            <person name="Kruys A."/>
            <person name="Hutchinson M.I."/>
            <person name="Powell A.J."/>
            <person name="Barry K."/>
            <person name="Miller A.N."/>
            <person name="Grigoriev I.V."/>
            <person name="Debuchy R."/>
            <person name="Gladieux P."/>
            <person name="Thoren M.H."/>
            <person name="Johannesson H."/>
        </authorList>
    </citation>
    <scope>NUCLEOTIDE SEQUENCE</scope>
    <source>
        <strain evidence="3">8032-3</strain>
    </source>
</reference>
<dbReference type="GeneID" id="85314379"/>
<dbReference type="RefSeq" id="XP_060280856.1">
    <property type="nucleotide sequence ID" value="XM_060431192.1"/>
</dbReference>
<dbReference type="SMART" id="SM01052">
    <property type="entry name" value="CAP_GLY"/>
    <property type="match status" value="1"/>
</dbReference>
<evidence type="ECO:0000256" key="1">
    <source>
        <dbReference type="SAM" id="MobiDB-lite"/>
    </source>
</evidence>
<dbReference type="Pfam" id="PF01575">
    <property type="entry name" value="MaoC_dehydratas"/>
    <property type="match status" value="1"/>
</dbReference>
<name>A0AAJ0BWD7_9PEZI</name>
<dbReference type="SUPFAM" id="SSF74924">
    <property type="entry name" value="Cap-Gly domain"/>
    <property type="match status" value="1"/>
</dbReference>
<dbReference type="SUPFAM" id="SSF54637">
    <property type="entry name" value="Thioesterase/thiol ester dehydrase-isomerase"/>
    <property type="match status" value="2"/>
</dbReference>
<dbReference type="Pfam" id="PF01302">
    <property type="entry name" value="CAP_GLY"/>
    <property type="match status" value="1"/>
</dbReference>
<dbReference type="Pfam" id="PF00560">
    <property type="entry name" value="LRR_1"/>
    <property type="match status" value="1"/>
</dbReference>
<dbReference type="Pfam" id="PF22622">
    <property type="entry name" value="MFE-2_hydrat-2_N"/>
    <property type="match status" value="1"/>
</dbReference>
<protein>
    <submittedName>
        <fullName evidence="3">Tubulin-specific chaperone E</fullName>
    </submittedName>
</protein>
<evidence type="ECO:0000313" key="4">
    <source>
        <dbReference type="Proteomes" id="UP001244011"/>
    </source>
</evidence>
<evidence type="ECO:0000259" key="2">
    <source>
        <dbReference type="PROSITE" id="PS50245"/>
    </source>
</evidence>
<dbReference type="InterPro" id="IPR054357">
    <property type="entry name" value="MFE-2_N"/>
</dbReference>
<dbReference type="InterPro" id="IPR036859">
    <property type="entry name" value="CAP-Gly_dom_sf"/>
</dbReference>
<dbReference type="GO" id="GO:0044594">
    <property type="term" value="F:17-beta-hydroxysteroid dehydrogenase (NAD+) activity"/>
    <property type="evidence" value="ECO:0007669"/>
    <property type="project" value="TreeGrafter"/>
</dbReference>
<dbReference type="EMBL" id="MU839019">
    <property type="protein sequence ID" value="KAK1764643.1"/>
    <property type="molecule type" value="Genomic_DNA"/>
</dbReference>
<dbReference type="GO" id="GO:0003857">
    <property type="term" value="F:(3S)-3-hydroxyacyl-CoA dehydrogenase (NAD+) activity"/>
    <property type="evidence" value="ECO:0007669"/>
    <property type="project" value="TreeGrafter"/>
</dbReference>
<dbReference type="GO" id="GO:0006635">
    <property type="term" value="P:fatty acid beta-oxidation"/>
    <property type="evidence" value="ECO:0007669"/>
    <property type="project" value="TreeGrafter"/>
</dbReference>
<dbReference type="PANTHER" id="PTHR13078:SF57">
    <property type="entry name" value="DEHYDRATASE, PUTATIVE (AFU_ORTHOLOGUE AFUA_5G00640)-RELATED"/>
    <property type="match status" value="1"/>
</dbReference>
<feature type="compositionally biased region" description="Acidic residues" evidence="1">
    <location>
        <begin position="841"/>
        <end position="856"/>
    </location>
</feature>
<dbReference type="GO" id="GO:0005777">
    <property type="term" value="C:peroxisome"/>
    <property type="evidence" value="ECO:0007669"/>
    <property type="project" value="TreeGrafter"/>
</dbReference>
<dbReference type="AlphaFoldDB" id="A0AAJ0BWD7"/>
<dbReference type="InterPro" id="IPR029069">
    <property type="entry name" value="HotDog_dom_sf"/>
</dbReference>
<dbReference type="Proteomes" id="UP001244011">
    <property type="component" value="Unassembled WGS sequence"/>
</dbReference>
<dbReference type="InterPro" id="IPR000938">
    <property type="entry name" value="CAP-Gly_domain"/>
</dbReference>
<dbReference type="PROSITE" id="PS51450">
    <property type="entry name" value="LRR"/>
    <property type="match status" value="1"/>
</dbReference>
<dbReference type="CDD" id="cd03448">
    <property type="entry name" value="HDE_HSD"/>
    <property type="match status" value="1"/>
</dbReference>
<dbReference type="InterPro" id="IPR001611">
    <property type="entry name" value="Leu-rich_rpt"/>
</dbReference>
<evidence type="ECO:0000313" key="3">
    <source>
        <dbReference type="EMBL" id="KAK1764643.1"/>
    </source>
</evidence>
<feature type="region of interest" description="Disordered" evidence="1">
    <location>
        <begin position="661"/>
        <end position="688"/>
    </location>
</feature>
<dbReference type="Gene3D" id="2.30.30.190">
    <property type="entry name" value="CAP Gly-rich-like domain"/>
    <property type="match status" value="1"/>
</dbReference>
<dbReference type="InterPro" id="IPR002539">
    <property type="entry name" value="MaoC-like_dom"/>
</dbReference>
<dbReference type="Gene3D" id="3.80.10.10">
    <property type="entry name" value="Ribonuclease Inhibitor"/>
    <property type="match status" value="2"/>
</dbReference>
<sequence length="915" mass="100606">MGGPGVGFEYPPTEVSWLKRDVLLFANSIGCTADELQFLYELHPNFTVFPTYPVVLPFKTNSQEVIDFYAAEKAVAIPDVPSFDATRVVDGQRQIQFLKPLPPTSEGKKFEVRTRVLGVYDKGRPGTVVDTQTDLVDAGTGEVYTRAFGSSFYVAQGNWGGPKGPATVAFPPPKDKKPDLVLEDQTSKETSLLYRLNGDYNPLHATPEPGKKMGFGGDIVHGLYSFNSTAHLLLKHLGGGDPANIREYQARFASPVHPGDKLVTSAWRTGEIKDGWEDVRFETKIEGGKVCLTNGRALMNVGERLSYDGALCTVRYVGEVEGANGSWLGVEWDDPSRGKHDGQHKGVRYFHCKTRSLTAASFVRPTRPVEQPLDFLAALQEKYASEVTRSRDPVASGKKIIISGKVAEEVGFDKIRRKLAQLNELKIVILDGMRVASAYAPAPSPSGEQGDGHRRIKEVCPKVIDLDLSRNLFTRFGPVVEICSELVELRSLRINGNRFITIPDDDFQGAGMAFKGVKELSVEETLLGWDNICRIASKFSTIHVLLAGSNQLSSLSPIPPSFGLTSTLTSVNLEFNDFTFLSDVEDLTAITSLRNLHLKGNNISTVMNPSRPDTQPPVFTTNLQYLDLSYNRVSTWSFIDTLPTSFPGLTSLRFAHNPIYDNPELDTPSPTDAAAYPASQPGTAAAPSTDESYMLTVARLPGLRALNFSAVAPADRTNAEMFYLSRIARQLSSAPPADEPAVLARHRRWADLCAAHGEPAVARRTELDPNLLEARLVSVAFRLGSGGEEEEEEGEKERFAGIPKSFDVYAVKGIAGRLFGLSPLRLRLVWETGEWDPVAGFDEEAGDSSDEEELEAEREKREEGETRAEAGAETEAESVRKAGRWVKREVELKDGPRQFGYCVDGLEAKIRVEVR</sequence>
<organism evidence="3 4">
    <name type="scientific">Phialemonium atrogriseum</name>
    <dbReference type="NCBI Taxonomy" id="1093897"/>
    <lineage>
        <taxon>Eukaryota</taxon>
        <taxon>Fungi</taxon>
        <taxon>Dikarya</taxon>
        <taxon>Ascomycota</taxon>
        <taxon>Pezizomycotina</taxon>
        <taxon>Sordariomycetes</taxon>
        <taxon>Sordariomycetidae</taxon>
        <taxon>Cephalothecales</taxon>
        <taxon>Cephalothecaceae</taxon>
        <taxon>Phialemonium</taxon>
    </lineage>
</organism>